<proteinExistence type="predicted"/>
<reference evidence="3" key="1">
    <citation type="submission" date="2019-09" db="UniProtKB">
        <authorList>
            <consortium name="WormBaseParasite"/>
        </authorList>
    </citation>
    <scope>IDENTIFICATION</scope>
</reference>
<dbReference type="AlphaFoldDB" id="A0A183GSQ1"/>
<accession>A0A183GSQ1</accession>
<evidence type="ECO:0000256" key="1">
    <source>
        <dbReference type="SAM" id="Phobius"/>
    </source>
</evidence>
<feature type="transmembrane region" description="Helical" evidence="1">
    <location>
        <begin position="34"/>
        <end position="54"/>
    </location>
</feature>
<keyword evidence="1" id="KW-0472">Membrane</keyword>
<dbReference type="Proteomes" id="UP000050761">
    <property type="component" value="Unassembled WGS sequence"/>
</dbReference>
<keyword evidence="2" id="KW-1185">Reference proteome</keyword>
<evidence type="ECO:0000313" key="3">
    <source>
        <dbReference type="WBParaSite" id="HPBE_0002572101-mRNA-1"/>
    </source>
</evidence>
<keyword evidence="1" id="KW-0812">Transmembrane</keyword>
<evidence type="ECO:0000313" key="2">
    <source>
        <dbReference type="Proteomes" id="UP000050761"/>
    </source>
</evidence>
<protein>
    <submittedName>
        <fullName evidence="3">7TM_GPCR_Srx domain-containing protein</fullName>
    </submittedName>
</protein>
<keyword evidence="1" id="KW-1133">Transmembrane helix</keyword>
<dbReference type="WBParaSite" id="HPBE_0002572101-mRNA-1">
    <property type="protein sequence ID" value="HPBE_0002572101-mRNA-1"/>
    <property type="gene ID" value="HPBE_0002572101"/>
</dbReference>
<sequence>LKCKNATTQKNRTTNFPRMKQRHYPLHDDSLGESMFAVTLAIFALSNVLMWWAYTKSLSLSDSSVQCLAINTGTNFALTVGFTQVSISEHFLILKSRKSAIFQYQRKTWRQALFQDLSIFTRLLAKLWCVM</sequence>
<organism evidence="2 3">
    <name type="scientific">Heligmosomoides polygyrus</name>
    <name type="common">Parasitic roundworm</name>
    <dbReference type="NCBI Taxonomy" id="6339"/>
    <lineage>
        <taxon>Eukaryota</taxon>
        <taxon>Metazoa</taxon>
        <taxon>Ecdysozoa</taxon>
        <taxon>Nematoda</taxon>
        <taxon>Chromadorea</taxon>
        <taxon>Rhabditida</taxon>
        <taxon>Rhabditina</taxon>
        <taxon>Rhabditomorpha</taxon>
        <taxon>Strongyloidea</taxon>
        <taxon>Heligmosomidae</taxon>
        <taxon>Heligmosomoides</taxon>
    </lineage>
</organism>
<name>A0A183GSQ1_HELPZ</name>